<organism evidence="4 5">
    <name type="scientific">Undibacterium nitidum</name>
    <dbReference type="NCBI Taxonomy" id="2762298"/>
    <lineage>
        <taxon>Bacteria</taxon>
        <taxon>Pseudomonadati</taxon>
        <taxon>Pseudomonadota</taxon>
        <taxon>Betaproteobacteria</taxon>
        <taxon>Burkholderiales</taxon>
        <taxon>Oxalobacteraceae</taxon>
        <taxon>Undibacterium</taxon>
    </lineage>
</organism>
<name>A0A923HS04_9BURK</name>
<reference evidence="4" key="1">
    <citation type="submission" date="2020-08" db="EMBL/GenBank/DDBJ databases">
        <title>Novel species isolated from subtropical streams in China.</title>
        <authorList>
            <person name="Lu H."/>
        </authorList>
    </citation>
    <scope>NUCLEOTIDE SEQUENCE</scope>
    <source>
        <strain evidence="4">LX22W</strain>
    </source>
</reference>
<comment type="caution">
    <text evidence="4">The sequence shown here is derived from an EMBL/GenBank/DDBJ whole genome shotgun (WGS) entry which is preliminary data.</text>
</comment>
<dbReference type="GO" id="GO:0000257">
    <property type="term" value="F:nitrilase activity"/>
    <property type="evidence" value="ECO:0007669"/>
    <property type="project" value="UniProtKB-ARBA"/>
</dbReference>
<comment type="similarity">
    <text evidence="1">Belongs to the carbon-nitrogen hydrolase superfamily. Nitrilase family.</text>
</comment>
<dbReference type="PROSITE" id="PS00920">
    <property type="entry name" value="NITRIL_CHT_1"/>
    <property type="match status" value="1"/>
</dbReference>
<dbReference type="RefSeq" id="WP_186916849.1">
    <property type="nucleotide sequence ID" value="NZ_JACOFZ010000004.1"/>
</dbReference>
<feature type="domain" description="CN hydrolase" evidence="3">
    <location>
        <begin position="6"/>
        <end position="279"/>
    </location>
</feature>
<gene>
    <name evidence="4" type="ORF">H8K36_12705</name>
</gene>
<dbReference type="PANTHER" id="PTHR46044">
    <property type="entry name" value="NITRILASE"/>
    <property type="match status" value="1"/>
</dbReference>
<evidence type="ECO:0000259" key="3">
    <source>
        <dbReference type="PROSITE" id="PS50263"/>
    </source>
</evidence>
<dbReference type="AlphaFoldDB" id="A0A923HS04"/>
<dbReference type="SUPFAM" id="SSF56317">
    <property type="entry name" value="Carbon-nitrogen hydrolase"/>
    <property type="match status" value="1"/>
</dbReference>
<dbReference type="EMBL" id="JACOFZ010000004">
    <property type="protein sequence ID" value="MBC3882245.1"/>
    <property type="molecule type" value="Genomic_DNA"/>
</dbReference>
<keyword evidence="4" id="KW-0378">Hydrolase</keyword>
<sequence length="318" mass="35791">MNDERLTVALAQIAPIWLDRQGTTKKICAYVADAAKQGAEFICFGETILPGYPFWLDLTQGSRFNDDVQKDLHAYYVAQGVDIEAGDLDSICEAAKQHQIAIMLGCLERPSDRTGYSVYCSCVYINAQGEIGSVHRKLMPTYEERLTWAPGDGHGLRTHGLKNFRVGGLNCWENWMPLSRAALYAQGEDVHVGIWPGNLRNTEDLTRFIAKEGRSFSIAVSGLMRRQDFPSDFPHIDKILERCPDILANGGSCIANPDGTWLIEPVIDQECLLLATLDKNEVRRERQNFDVAGHYSRPDITRLVVNRERQTLVRFEGE</sequence>
<dbReference type="InterPro" id="IPR000132">
    <property type="entry name" value="Nitrilase/CN_hydratase_CS"/>
</dbReference>
<dbReference type="CDD" id="cd07564">
    <property type="entry name" value="nitrilases_CHs"/>
    <property type="match status" value="1"/>
</dbReference>
<dbReference type="PANTHER" id="PTHR46044:SF1">
    <property type="entry name" value="CN HYDROLASE DOMAIN-CONTAINING PROTEIN"/>
    <property type="match status" value="1"/>
</dbReference>
<evidence type="ECO:0000256" key="1">
    <source>
        <dbReference type="ARBA" id="ARBA00008129"/>
    </source>
</evidence>
<dbReference type="Gene3D" id="3.60.110.10">
    <property type="entry name" value="Carbon-nitrogen hydrolase"/>
    <property type="match status" value="1"/>
</dbReference>
<proteinExistence type="inferred from homology"/>
<dbReference type="Proteomes" id="UP000627446">
    <property type="component" value="Unassembled WGS sequence"/>
</dbReference>
<accession>A0A923HS04</accession>
<dbReference type="Pfam" id="PF00795">
    <property type="entry name" value="CN_hydrolase"/>
    <property type="match status" value="1"/>
</dbReference>
<feature type="active site" description="Proton acceptor" evidence="2">
    <location>
        <position position="46"/>
    </location>
</feature>
<dbReference type="InterPro" id="IPR003010">
    <property type="entry name" value="C-N_Hydrolase"/>
</dbReference>
<dbReference type="PROSITE" id="PS00921">
    <property type="entry name" value="NITRIL_CHT_2"/>
    <property type="match status" value="1"/>
</dbReference>
<dbReference type="PROSITE" id="PS50263">
    <property type="entry name" value="CN_HYDROLASE"/>
    <property type="match status" value="1"/>
</dbReference>
<evidence type="ECO:0000313" key="4">
    <source>
        <dbReference type="EMBL" id="MBC3882245.1"/>
    </source>
</evidence>
<evidence type="ECO:0000256" key="2">
    <source>
        <dbReference type="PROSITE-ProRule" id="PRU10139"/>
    </source>
</evidence>
<protein>
    <submittedName>
        <fullName evidence="4">Carbon-nitrogen hydrolase family protein</fullName>
    </submittedName>
</protein>
<evidence type="ECO:0000313" key="5">
    <source>
        <dbReference type="Proteomes" id="UP000627446"/>
    </source>
</evidence>
<keyword evidence="5" id="KW-1185">Reference proteome</keyword>
<dbReference type="InterPro" id="IPR044149">
    <property type="entry name" value="Nitrilases_CHs"/>
</dbReference>
<dbReference type="InterPro" id="IPR036526">
    <property type="entry name" value="C-N_Hydrolase_sf"/>
</dbReference>